<proteinExistence type="predicted"/>
<dbReference type="RefSeq" id="WP_132113960.1">
    <property type="nucleotide sequence ID" value="NZ_SLWS01000002.1"/>
</dbReference>
<dbReference type="GO" id="GO:0005615">
    <property type="term" value="C:extracellular space"/>
    <property type="evidence" value="ECO:0007669"/>
    <property type="project" value="TreeGrafter"/>
</dbReference>
<reference evidence="5 6" key="1">
    <citation type="submission" date="2019-03" db="EMBL/GenBank/DDBJ databases">
        <title>Genomic Encyclopedia of Type Strains, Phase IV (KMG-IV): sequencing the most valuable type-strain genomes for metagenomic binning, comparative biology and taxonomic classification.</title>
        <authorList>
            <person name="Goeker M."/>
        </authorList>
    </citation>
    <scope>NUCLEOTIDE SEQUENCE [LARGE SCALE GENOMIC DNA]</scope>
    <source>
        <strain evidence="5 6">DSM 45934</strain>
    </source>
</reference>
<dbReference type="PANTHER" id="PTHR18820:SF1">
    <property type="entry name" value="PROTEIN LEG1 HOMOLOG"/>
    <property type="match status" value="1"/>
</dbReference>
<dbReference type="EMBL" id="SLWS01000002">
    <property type="protein sequence ID" value="TCO62300.1"/>
    <property type="molecule type" value="Genomic_DNA"/>
</dbReference>
<gene>
    <name evidence="5" type="ORF">EV192_102437</name>
</gene>
<dbReference type="Pfam" id="PF05612">
    <property type="entry name" value="Leg1"/>
    <property type="match status" value="1"/>
</dbReference>
<dbReference type="OrthoDB" id="4578805at2"/>
<dbReference type="InterPro" id="IPR008499">
    <property type="entry name" value="Leg1"/>
</dbReference>
<accession>A0A4V2S853</accession>
<dbReference type="Proteomes" id="UP000295680">
    <property type="component" value="Unassembled WGS sequence"/>
</dbReference>
<keyword evidence="4" id="KW-0325">Glycoprotein</keyword>
<evidence type="ECO:0000256" key="3">
    <source>
        <dbReference type="ARBA" id="ARBA00022729"/>
    </source>
</evidence>
<dbReference type="PANTHER" id="PTHR18820">
    <property type="entry name" value="LEG1"/>
    <property type="match status" value="1"/>
</dbReference>
<protein>
    <submittedName>
        <fullName evidence="5">Uncharacterized protein DUF781</fullName>
    </submittedName>
</protein>
<keyword evidence="6" id="KW-1185">Reference proteome</keyword>
<evidence type="ECO:0000256" key="1">
    <source>
        <dbReference type="ARBA" id="ARBA00004613"/>
    </source>
</evidence>
<comment type="caution">
    <text evidence="5">The sequence shown here is derived from an EMBL/GenBank/DDBJ whole genome shotgun (WGS) entry which is preliminary data.</text>
</comment>
<evidence type="ECO:0000313" key="6">
    <source>
        <dbReference type="Proteomes" id="UP000295680"/>
    </source>
</evidence>
<sequence length="315" mass="35802">MSTPVELAELDLFHAWSEAPALTGTFDPFTFHHRMAAYRQLIDATNHAGLFGPDNRRNPLWGLMFQAQWQFRSGRLGRNSRQDGHIDPDAAWGYGNYSLNVIPWLGAVEAGTVPDLVIAGPSVASRFRYVSGGGAAPVQVPPEFEKGVADWRDYFRLVAATERGTDQEPIRFALWRAHRTCLDVVATRVANIDPAPYTAAELAFLQGWCRMVLYLDAAAWPTDFDFMTQYGLDVLPEQLLPQSDLPPRVRSNVRNVLTLARTPVWRHNLNLWMWRRIMRTRKARDEVVTMLDALFNPNPANTANRRRMIGYLLRP</sequence>
<comment type="subcellular location">
    <subcellularLocation>
        <location evidence="1">Secreted</location>
    </subcellularLocation>
</comment>
<evidence type="ECO:0000313" key="5">
    <source>
        <dbReference type="EMBL" id="TCO62300.1"/>
    </source>
</evidence>
<name>A0A4V2S853_9PSEU</name>
<keyword evidence="3" id="KW-0732">Signal</keyword>
<dbReference type="AlphaFoldDB" id="A0A4V2S853"/>
<evidence type="ECO:0000256" key="4">
    <source>
        <dbReference type="ARBA" id="ARBA00023180"/>
    </source>
</evidence>
<keyword evidence="2" id="KW-0964">Secreted</keyword>
<organism evidence="5 6">
    <name type="scientific">Actinocrispum wychmicini</name>
    <dbReference type="NCBI Taxonomy" id="1213861"/>
    <lineage>
        <taxon>Bacteria</taxon>
        <taxon>Bacillati</taxon>
        <taxon>Actinomycetota</taxon>
        <taxon>Actinomycetes</taxon>
        <taxon>Pseudonocardiales</taxon>
        <taxon>Pseudonocardiaceae</taxon>
        <taxon>Actinocrispum</taxon>
    </lineage>
</organism>
<evidence type="ECO:0000256" key="2">
    <source>
        <dbReference type="ARBA" id="ARBA00022525"/>
    </source>
</evidence>